<accession>A0ABV0DL96</accession>
<keyword evidence="1" id="KW-0732">Signal</keyword>
<feature type="chain" id="PRO_5046553287" evidence="1">
    <location>
        <begin position="25"/>
        <end position="342"/>
    </location>
</feature>
<evidence type="ECO:0000256" key="1">
    <source>
        <dbReference type="SAM" id="SignalP"/>
    </source>
</evidence>
<comment type="caution">
    <text evidence="3">The sequence shown here is derived from an EMBL/GenBank/DDBJ whole genome shotgun (WGS) entry which is preliminary data.</text>
</comment>
<evidence type="ECO:0000313" key="4">
    <source>
        <dbReference type="Proteomes" id="UP001424532"/>
    </source>
</evidence>
<organism evidence="3 4">
    <name type="scientific">Pseudomonas sichuanensis</name>
    <dbReference type="NCBI Taxonomy" id="2213015"/>
    <lineage>
        <taxon>Bacteria</taxon>
        <taxon>Pseudomonadati</taxon>
        <taxon>Pseudomonadota</taxon>
        <taxon>Gammaproteobacteria</taxon>
        <taxon>Pseudomonadales</taxon>
        <taxon>Pseudomonadaceae</taxon>
        <taxon>Pseudomonas</taxon>
    </lineage>
</organism>
<feature type="signal peptide" evidence="1">
    <location>
        <begin position="1"/>
        <end position="24"/>
    </location>
</feature>
<dbReference type="Proteomes" id="UP001424532">
    <property type="component" value="Unassembled WGS sequence"/>
</dbReference>
<protein>
    <submittedName>
        <fullName evidence="3">Transglutaminase domain-containing protein</fullName>
    </submittedName>
</protein>
<dbReference type="Pfam" id="PF01841">
    <property type="entry name" value="Transglut_core"/>
    <property type="match status" value="1"/>
</dbReference>
<proteinExistence type="predicted"/>
<reference evidence="3 4" key="1">
    <citation type="submission" date="2024-05" db="EMBL/GenBank/DDBJ databases">
        <title>Sequence of Lycoming College course isolates.</title>
        <authorList>
            <person name="Reigle C.A."/>
            <person name="Newman J.D."/>
        </authorList>
    </citation>
    <scope>NUCLEOTIDE SEQUENCE [LARGE SCALE GENOMIC DNA]</scope>
    <source>
        <strain evidence="3 4">CAR-09</strain>
    </source>
</reference>
<name>A0ABV0DL96_9PSED</name>
<evidence type="ECO:0000259" key="2">
    <source>
        <dbReference type="Pfam" id="PF01841"/>
    </source>
</evidence>
<dbReference type="InterPro" id="IPR002931">
    <property type="entry name" value="Transglutaminase-like"/>
</dbReference>
<keyword evidence="4" id="KW-1185">Reference proteome</keyword>
<gene>
    <name evidence="3" type="ORF">ABFE88_23045</name>
</gene>
<evidence type="ECO:0000313" key="3">
    <source>
        <dbReference type="EMBL" id="MEN8642532.1"/>
    </source>
</evidence>
<dbReference type="RefSeq" id="WP_347151449.1">
    <property type="nucleotide sequence ID" value="NZ_JBDLYL010000034.1"/>
</dbReference>
<sequence length="342" mass="38009">MKRKFAPYVLCAAFVVGSSLLVQNQSKVDVLDAFSTANMVDTARNLYGSVKGKVVAQAEPLPAQPYPFVDRERVFVKTISDAGVISMQEVTDGSAAKYFSEHADMLVEGDHDAIVERFDGKNTDKRIVFNRQAENFPINLLTMLASVVKHGVIDNASPYEQSLDTLRHRALSMTCGSISVFAQKLLENINVKSRVVTTLTMEEWNSYDNGHTFLEVYLPKDKKWVAMDLDMKVFFATPQADKASALDMIKAGADGISFAEFMHASNLDYSTFKNYQTIVEFGALNKKAWYGRVLQQFAIYDAATAKYVFATDDAAVAKRITSYSGDYTTMPVAQFVSHFYGG</sequence>
<dbReference type="EMBL" id="JBDLYL010000034">
    <property type="protein sequence ID" value="MEN8642532.1"/>
    <property type="molecule type" value="Genomic_DNA"/>
</dbReference>
<feature type="domain" description="Transglutaminase-like" evidence="2">
    <location>
        <begin position="155"/>
        <end position="228"/>
    </location>
</feature>